<reference evidence="2" key="2">
    <citation type="journal article" date="2023" name="Proc. Natl. Acad. Sci. U.S.A.">
        <title>A global phylogenomic analysis of the shiitake genus Lentinula.</title>
        <authorList>
            <person name="Sierra-Patev S."/>
            <person name="Min B."/>
            <person name="Naranjo-Ortiz M."/>
            <person name="Looney B."/>
            <person name="Konkel Z."/>
            <person name="Slot J.C."/>
            <person name="Sakamoto Y."/>
            <person name="Steenwyk J.L."/>
            <person name="Rokas A."/>
            <person name="Carro J."/>
            <person name="Camarero S."/>
            <person name="Ferreira P."/>
            <person name="Molpeceres G."/>
            <person name="Ruiz-Duenas F.J."/>
            <person name="Serrano A."/>
            <person name="Henrissat B."/>
            <person name="Drula E."/>
            <person name="Hughes K.W."/>
            <person name="Mata J.L."/>
            <person name="Ishikawa N.K."/>
            <person name="Vargas-Isla R."/>
            <person name="Ushijima S."/>
            <person name="Smith C.A."/>
            <person name="Donoghue J."/>
            <person name="Ahrendt S."/>
            <person name="Andreopoulos W."/>
            <person name="He G."/>
            <person name="LaButti K."/>
            <person name="Lipzen A."/>
            <person name="Ng V."/>
            <person name="Riley R."/>
            <person name="Sandor L."/>
            <person name="Barry K."/>
            <person name="Martinez A.T."/>
            <person name="Xiao Y."/>
            <person name="Gibbons J.G."/>
            <person name="Terashima K."/>
            <person name="Grigoriev I.V."/>
            <person name="Hibbett D."/>
        </authorList>
    </citation>
    <scope>NUCLEOTIDE SEQUENCE</scope>
    <source>
        <strain evidence="2">ET3784</strain>
    </source>
</reference>
<dbReference type="Proteomes" id="UP001176059">
    <property type="component" value="Unassembled WGS sequence"/>
</dbReference>
<organism evidence="2 3">
    <name type="scientific">Lentinula guzmanii</name>
    <dbReference type="NCBI Taxonomy" id="2804957"/>
    <lineage>
        <taxon>Eukaryota</taxon>
        <taxon>Fungi</taxon>
        <taxon>Dikarya</taxon>
        <taxon>Basidiomycota</taxon>
        <taxon>Agaricomycotina</taxon>
        <taxon>Agaricomycetes</taxon>
        <taxon>Agaricomycetidae</taxon>
        <taxon>Agaricales</taxon>
        <taxon>Marasmiineae</taxon>
        <taxon>Omphalotaceae</taxon>
        <taxon>Lentinula</taxon>
    </lineage>
</organism>
<evidence type="ECO:0000256" key="1">
    <source>
        <dbReference type="SAM" id="Phobius"/>
    </source>
</evidence>
<feature type="transmembrane region" description="Helical" evidence="1">
    <location>
        <begin position="21"/>
        <end position="51"/>
    </location>
</feature>
<dbReference type="EMBL" id="JANVFO010000017">
    <property type="protein sequence ID" value="KAJ3733497.1"/>
    <property type="molecule type" value="Genomic_DNA"/>
</dbReference>
<evidence type="ECO:0000313" key="2">
    <source>
        <dbReference type="EMBL" id="KAJ3733497.1"/>
    </source>
</evidence>
<accession>A0AA38JKC3</accession>
<feature type="transmembrane region" description="Helical" evidence="1">
    <location>
        <begin position="57"/>
        <end position="81"/>
    </location>
</feature>
<dbReference type="AlphaFoldDB" id="A0AA38JKC3"/>
<comment type="caution">
    <text evidence="2">The sequence shown here is derived from an EMBL/GenBank/DDBJ whole genome shotgun (WGS) entry which is preliminary data.</text>
</comment>
<sequence length="129" mass="14386">MSSATEQVSKRAQIDEGDYCSFSMICFILGLNVIIATYGVSLFFFIAPFLFRLCVSAWANFSCSSFLALCFPIFLINLSVFSSIIAHTDPKSSPCARLVLVFFFQDLAHTYDLLDLILRRCGPAELDSI</sequence>
<evidence type="ECO:0000313" key="3">
    <source>
        <dbReference type="Proteomes" id="UP001176059"/>
    </source>
</evidence>
<keyword evidence="1" id="KW-0472">Membrane</keyword>
<keyword evidence="1" id="KW-1133">Transmembrane helix</keyword>
<name>A0AA38JKC3_9AGAR</name>
<gene>
    <name evidence="2" type="ORF">DFJ43DRAFT_1067382</name>
</gene>
<keyword evidence="3" id="KW-1185">Reference proteome</keyword>
<reference evidence="2" key="1">
    <citation type="submission" date="2022-08" db="EMBL/GenBank/DDBJ databases">
        <authorList>
            <consortium name="DOE Joint Genome Institute"/>
            <person name="Min B."/>
            <person name="Sierra-Patev S."/>
            <person name="Naranjo-Ortiz M."/>
            <person name="Looney B."/>
            <person name="Konkel Z."/>
            <person name="Slot J.C."/>
            <person name="Sakamoto Y."/>
            <person name="Steenwyk J.L."/>
            <person name="Rokas A."/>
            <person name="Carro J."/>
            <person name="Camarero S."/>
            <person name="Ferreira P."/>
            <person name="Molpeceres G."/>
            <person name="Ruiz-duenas F.J."/>
            <person name="Serrano A."/>
            <person name="Henrissat B."/>
            <person name="Drula E."/>
            <person name="Hughes K.W."/>
            <person name="Mata J.L."/>
            <person name="Ishikawa N.K."/>
            <person name="Vargas-Isla R."/>
            <person name="Ushijima S."/>
            <person name="Smith C.A."/>
            <person name="Ahrendt S."/>
            <person name="Andreopoulos W."/>
            <person name="He G."/>
            <person name="LaButti K."/>
            <person name="Lipzen A."/>
            <person name="Ng V."/>
            <person name="Riley R."/>
            <person name="Sandor L."/>
            <person name="Barry K."/>
            <person name="Martinez A.T."/>
            <person name="Xiao Y."/>
            <person name="Gibbons J.G."/>
            <person name="Terashima K."/>
            <person name="Hibbett D.S."/>
            <person name="Grigoriev I.V."/>
        </authorList>
    </citation>
    <scope>NUCLEOTIDE SEQUENCE</scope>
    <source>
        <strain evidence="2">ET3784</strain>
    </source>
</reference>
<proteinExistence type="predicted"/>
<protein>
    <submittedName>
        <fullName evidence="2">Uncharacterized protein</fullName>
    </submittedName>
</protein>
<keyword evidence="1" id="KW-0812">Transmembrane</keyword>